<comment type="caution">
    <text evidence="15">The sequence shown here is derived from an EMBL/GenBank/DDBJ whole genome shotgun (WGS) entry which is preliminary data.</text>
</comment>
<feature type="active site" description="Proton acceptor" evidence="12">
    <location>
        <position position="7"/>
    </location>
</feature>
<dbReference type="InterPro" id="IPR006063">
    <property type="entry name" value="HisA_bact_arch"/>
</dbReference>
<comment type="catalytic activity">
    <reaction evidence="1 12 14">
        <text>1-(5-phospho-beta-D-ribosyl)-5-[(5-phospho-beta-D-ribosylamino)methylideneamino]imidazole-4-carboxamide = 5-[(5-phospho-1-deoxy-D-ribulos-1-ylimino)methylamino]-1-(5-phospho-beta-D-ribosyl)imidazole-4-carboxamide</text>
        <dbReference type="Rhea" id="RHEA:15469"/>
        <dbReference type="ChEBI" id="CHEBI:58435"/>
        <dbReference type="ChEBI" id="CHEBI:58525"/>
        <dbReference type="EC" id="5.3.1.16"/>
    </reaction>
</comment>
<keyword evidence="9 12" id="KW-0368">Histidine biosynthesis</keyword>
<evidence type="ECO:0000256" key="7">
    <source>
        <dbReference type="ARBA" id="ARBA00022490"/>
    </source>
</evidence>
<evidence type="ECO:0000256" key="10">
    <source>
        <dbReference type="ARBA" id="ARBA00023235"/>
    </source>
</evidence>
<dbReference type="CDD" id="cd04732">
    <property type="entry name" value="HisA"/>
    <property type="match status" value="1"/>
</dbReference>
<dbReference type="PANTHER" id="PTHR43090:SF2">
    <property type="entry name" value="1-(5-PHOSPHORIBOSYL)-5-[(5-PHOSPHORIBOSYLAMINO)METHYLIDENEAMINO] IMIDAZOLE-4-CARBOXAMIDE ISOMERASE"/>
    <property type="match status" value="1"/>
</dbReference>
<accession>A0ABU8SLT6</accession>
<dbReference type="Gene3D" id="3.20.20.70">
    <property type="entry name" value="Aldolase class I"/>
    <property type="match status" value="1"/>
</dbReference>
<evidence type="ECO:0000256" key="3">
    <source>
        <dbReference type="ARBA" id="ARBA00005133"/>
    </source>
</evidence>
<dbReference type="EMBL" id="JAWMWH010000003">
    <property type="protein sequence ID" value="MEJ6400865.1"/>
    <property type="molecule type" value="Genomic_DNA"/>
</dbReference>
<evidence type="ECO:0000256" key="9">
    <source>
        <dbReference type="ARBA" id="ARBA00023102"/>
    </source>
</evidence>
<evidence type="ECO:0000256" key="14">
    <source>
        <dbReference type="RuleBase" id="RU003658"/>
    </source>
</evidence>
<evidence type="ECO:0000256" key="6">
    <source>
        <dbReference type="ARBA" id="ARBA00018464"/>
    </source>
</evidence>
<evidence type="ECO:0000256" key="12">
    <source>
        <dbReference type="HAMAP-Rule" id="MF_01014"/>
    </source>
</evidence>
<dbReference type="InterPro" id="IPR044524">
    <property type="entry name" value="Isoase_HisA-like"/>
</dbReference>
<dbReference type="EC" id="5.3.1.16" evidence="5 12"/>
<keyword evidence="10 12" id="KW-0413">Isomerase</keyword>
<evidence type="ECO:0000256" key="13">
    <source>
        <dbReference type="RuleBase" id="RU003657"/>
    </source>
</evidence>
<evidence type="ECO:0000256" key="8">
    <source>
        <dbReference type="ARBA" id="ARBA00022605"/>
    </source>
</evidence>
<evidence type="ECO:0000256" key="2">
    <source>
        <dbReference type="ARBA" id="ARBA00004496"/>
    </source>
</evidence>
<evidence type="ECO:0000313" key="16">
    <source>
        <dbReference type="Proteomes" id="UP001370590"/>
    </source>
</evidence>
<dbReference type="Proteomes" id="UP001370590">
    <property type="component" value="Unassembled WGS sequence"/>
</dbReference>
<dbReference type="RefSeq" id="WP_339960720.1">
    <property type="nucleotide sequence ID" value="NZ_JAWMWH010000003.1"/>
</dbReference>
<organism evidence="15 16">
    <name type="scientific">Nicoliella lavandulae</name>
    <dbReference type="NCBI Taxonomy" id="3082954"/>
    <lineage>
        <taxon>Bacteria</taxon>
        <taxon>Bacillati</taxon>
        <taxon>Bacillota</taxon>
        <taxon>Bacilli</taxon>
        <taxon>Lactobacillales</taxon>
        <taxon>Lactobacillaceae</taxon>
        <taxon>Nicoliella</taxon>
    </lineage>
</organism>
<dbReference type="InterPro" id="IPR023016">
    <property type="entry name" value="HisA/PriA"/>
</dbReference>
<name>A0ABU8SLT6_9LACO</name>
<evidence type="ECO:0000256" key="5">
    <source>
        <dbReference type="ARBA" id="ARBA00012550"/>
    </source>
</evidence>
<evidence type="ECO:0000313" key="15">
    <source>
        <dbReference type="EMBL" id="MEJ6400865.1"/>
    </source>
</evidence>
<reference evidence="15 16" key="1">
    <citation type="submission" date="2023-10" db="EMBL/GenBank/DDBJ databases">
        <title>Nicoliella lavandulae sp. nov. isolated from Lavandula angustifolia flowers.</title>
        <authorList>
            <person name="Alcantara C."/>
            <person name="Zuniga M."/>
            <person name="Landete J.M."/>
            <person name="Monedero V."/>
        </authorList>
    </citation>
    <scope>NUCLEOTIDE SEQUENCE [LARGE SCALE GENOMIC DNA]</scope>
    <source>
        <strain evidence="15 16">Es01</strain>
    </source>
</reference>
<comment type="pathway">
    <text evidence="3 12 14">Amino-acid biosynthesis; L-histidine biosynthesis; L-histidine from 5-phospho-alpha-D-ribose 1-diphosphate: step 4/9.</text>
</comment>
<dbReference type="InterPro" id="IPR006062">
    <property type="entry name" value="His_biosynth"/>
</dbReference>
<sequence>MIYLAIDLLNGSSVRLYQGDFKQQTLINADPLVQARQMKAAGIQGLHLVDLNGAKDGNAINQQLVIEIASVMDGDAEIGGGIRDARTVSSYLSHGLSRVILGSVAITDPVFTSEMLAQYGGDRITIGIDGRNGKVATDGWLNQTNVSMETLIAKMIEKGAQRFIVTDTDTDGTLAGPNIELLSSLQRRFPEADIVASGGISQINDVARLQASGLQSVIIGKALASGAINLDQIMEVNNNAG</sequence>
<dbReference type="Pfam" id="PF00977">
    <property type="entry name" value="His_biosynth"/>
    <property type="match status" value="1"/>
</dbReference>
<evidence type="ECO:0000256" key="11">
    <source>
        <dbReference type="ARBA" id="ARBA00030547"/>
    </source>
</evidence>
<keyword evidence="7 12" id="KW-0963">Cytoplasm</keyword>
<dbReference type="GO" id="GO:0003949">
    <property type="term" value="F:1-(5-phosphoribosyl)-5-[(5-phosphoribosylamino)methylideneamino]imidazole-4-carboxamide isomerase activity"/>
    <property type="evidence" value="ECO:0007669"/>
    <property type="project" value="UniProtKB-EC"/>
</dbReference>
<keyword evidence="16" id="KW-1185">Reference proteome</keyword>
<comment type="subcellular location">
    <subcellularLocation>
        <location evidence="2 12 14">Cytoplasm</location>
    </subcellularLocation>
</comment>
<protein>
    <recommendedName>
        <fullName evidence="6 12">1-(5-phosphoribosyl)-5-[(5-phosphoribosylamino)methylideneamino] imidazole-4-carboxamide isomerase</fullName>
        <ecNumber evidence="5 12">5.3.1.16</ecNumber>
    </recommendedName>
    <alternativeName>
        <fullName evidence="11 12">Phosphoribosylformimino-5-aminoimidazole carboxamide ribotide isomerase</fullName>
    </alternativeName>
</protein>
<dbReference type="InterPro" id="IPR013785">
    <property type="entry name" value="Aldolase_TIM"/>
</dbReference>
<dbReference type="NCBIfam" id="TIGR00007">
    <property type="entry name" value="1-(5-phosphoribosyl)-5-[(5-phosphoribosylamino)methylideneamino]imidazole-4-carboxamide isomerase"/>
    <property type="match status" value="1"/>
</dbReference>
<evidence type="ECO:0000256" key="4">
    <source>
        <dbReference type="ARBA" id="ARBA00009667"/>
    </source>
</evidence>
<feature type="active site" description="Proton donor" evidence="12">
    <location>
        <position position="129"/>
    </location>
</feature>
<gene>
    <name evidence="12 15" type="primary">hisA</name>
    <name evidence="15" type="ORF">R4146_06875</name>
</gene>
<proteinExistence type="inferred from homology"/>
<dbReference type="SUPFAM" id="SSF51366">
    <property type="entry name" value="Ribulose-phoshate binding barrel"/>
    <property type="match status" value="1"/>
</dbReference>
<comment type="similarity">
    <text evidence="4 12 13">Belongs to the HisA/HisF family.</text>
</comment>
<dbReference type="PANTHER" id="PTHR43090">
    <property type="entry name" value="1-(5-PHOSPHORIBOSYL)-5-[(5-PHOSPHORIBOSYLAMINO)METHYLIDENEAMINO] IMIDAZOLE-4-CARBOXAMIDE ISOMERASE"/>
    <property type="match status" value="1"/>
</dbReference>
<dbReference type="HAMAP" id="MF_01014">
    <property type="entry name" value="HisA"/>
    <property type="match status" value="1"/>
</dbReference>
<dbReference type="InterPro" id="IPR011060">
    <property type="entry name" value="RibuloseP-bd_barrel"/>
</dbReference>
<evidence type="ECO:0000256" key="1">
    <source>
        <dbReference type="ARBA" id="ARBA00000901"/>
    </source>
</evidence>
<keyword evidence="8 12" id="KW-0028">Amino-acid biosynthesis</keyword>